<dbReference type="EMBL" id="VSWD01000008">
    <property type="protein sequence ID" value="KAK3096277.1"/>
    <property type="molecule type" value="Genomic_DNA"/>
</dbReference>
<evidence type="ECO:0000313" key="5">
    <source>
        <dbReference type="Proteomes" id="UP001186944"/>
    </source>
</evidence>
<dbReference type="InterPro" id="IPR015797">
    <property type="entry name" value="NUDIX_hydrolase-like_dom_sf"/>
</dbReference>
<gene>
    <name evidence="4" type="ORF">FSP39_025226</name>
</gene>
<feature type="domain" description="Nudix hydrolase" evidence="3">
    <location>
        <begin position="1"/>
        <end position="112"/>
    </location>
</feature>
<name>A0AA88Y106_PINIB</name>
<comment type="similarity">
    <text evidence="2">Belongs to the Nudix hydrolase family.</text>
</comment>
<evidence type="ECO:0000256" key="2">
    <source>
        <dbReference type="RuleBase" id="RU003476"/>
    </source>
</evidence>
<dbReference type="Pfam" id="PF00293">
    <property type="entry name" value="NUDIX"/>
    <property type="match status" value="1"/>
</dbReference>
<dbReference type="PANTHER" id="PTHR22769:SF56">
    <property type="entry name" value="8-OXO-DGDP PHOSPHATASE NUDT18"/>
    <property type="match status" value="1"/>
</dbReference>
<dbReference type="Proteomes" id="UP001186944">
    <property type="component" value="Unassembled WGS sequence"/>
</dbReference>
<dbReference type="GO" id="GO:0044716">
    <property type="term" value="F:8-oxo-GDP phosphatase activity"/>
    <property type="evidence" value="ECO:0007669"/>
    <property type="project" value="TreeGrafter"/>
</dbReference>
<proteinExistence type="inferred from homology"/>
<sequence>MMQEAKYSCHGSWYLPAGRVERGESLYEACQREVEEETGLKCEPQTLIAVEFGSGCWYRFTFTGRVTGGKLKTLEDKDKESLQAEWIDYENIKNKFLQLRAKDVIPLIKIGLHYKAKLPHLKHSPLLPVQQAHKHLINRPVIVRNLKESDIQILVNTEGGDHLPSGYDNNRVFSAIITPYIAHHHDHHEHVHFAPDQVAAHNLEIQIKQTDRQADVHLGFLQIHHHYNVTFSIADNLGHEISHDPLQNLHVQIESVMPKEDDSGHEYKLKVHAHKEKLMQEILQVRSANDENQTMKIIIHARVLGKGKGKPALKNGITCYKVDVEEDSDALSDWQGF</sequence>
<dbReference type="InterPro" id="IPR020084">
    <property type="entry name" value="NUDIX_hydrolase_CS"/>
</dbReference>
<keyword evidence="5" id="KW-1185">Reference proteome</keyword>
<comment type="caution">
    <text evidence="4">The sequence shown here is derived from an EMBL/GenBank/DDBJ whole genome shotgun (WGS) entry which is preliminary data.</text>
</comment>
<dbReference type="Pfam" id="PF15006">
    <property type="entry name" value="DUF4517"/>
    <property type="match status" value="1"/>
</dbReference>
<dbReference type="InterPro" id="IPR000086">
    <property type="entry name" value="NUDIX_hydrolase_dom"/>
</dbReference>
<reference evidence="4" key="1">
    <citation type="submission" date="2019-08" db="EMBL/GenBank/DDBJ databases">
        <title>The improved chromosome-level genome for the pearl oyster Pinctada fucata martensii using PacBio sequencing and Hi-C.</title>
        <authorList>
            <person name="Zheng Z."/>
        </authorList>
    </citation>
    <scope>NUCLEOTIDE SEQUENCE</scope>
    <source>
        <strain evidence="4">ZZ-2019</strain>
        <tissue evidence="4">Adductor muscle</tissue>
    </source>
</reference>
<dbReference type="PROSITE" id="PS00893">
    <property type="entry name" value="NUDIX_BOX"/>
    <property type="match status" value="1"/>
</dbReference>
<protein>
    <recommendedName>
        <fullName evidence="3">Nudix hydrolase domain-containing protein</fullName>
    </recommendedName>
</protein>
<dbReference type="Gene3D" id="3.90.79.10">
    <property type="entry name" value="Nucleoside Triphosphate Pyrophosphohydrolase"/>
    <property type="match status" value="1"/>
</dbReference>
<dbReference type="PANTHER" id="PTHR22769">
    <property type="entry name" value="MUTT/NUDIX HYDROLASE"/>
    <property type="match status" value="1"/>
</dbReference>
<dbReference type="AlphaFoldDB" id="A0AA88Y106"/>
<evidence type="ECO:0000259" key="3">
    <source>
        <dbReference type="PROSITE" id="PS51462"/>
    </source>
</evidence>
<dbReference type="PRINTS" id="PR00502">
    <property type="entry name" value="NUDIXFAMILY"/>
</dbReference>
<dbReference type="PROSITE" id="PS51462">
    <property type="entry name" value="NUDIX"/>
    <property type="match status" value="1"/>
</dbReference>
<dbReference type="InterPro" id="IPR020476">
    <property type="entry name" value="Nudix_hydrolase"/>
</dbReference>
<dbReference type="GO" id="GO:0044715">
    <property type="term" value="F:8-oxo-dGDP phosphatase activity"/>
    <property type="evidence" value="ECO:0007669"/>
    <property type="project" value="TreeGrafter"/>
</dbReference>
<organism evidence="4 5">
    <name type="scientific">Pinctada imbricata</name>
    <name type="common">Atlantic pearl-oyster</name>
    <name type="synonym">Pinctada martensii</name>
    <dbReference type="NCBI Taxonomy" id="66713"/>
    <lineage>
        <taxon>Eukaryota</taxon>
        <taxon>Metazoa</taxon>
        <taxon>Spiralia</taxon>
        <taxon>Lophotrochozoa</taxon>
        <taxon>Mollusca</taxon>
        <taxon>Bivalvia</taxon>
        <taxon>Autobranchia</taxon>
        <taxon>Pteriomorphia</taxon>
        <taxon>Pterioida</taxon>
        <taxon>Pterioidea</taxon>
        <taxon>Pteriidae</taxon>
        <taxon>Pinctada</taxon>
    </lineage>
</organism>
<dbReference type="InterPro" id="IPR026794">
    <property type="entry name" value="ADISSP"/>
</dbReference>
<keyword evidence="1 2" id="KW-0378">Hydrolase</keyword>
<evidence type="ECO:0000313" key="4">
    <source>
        <dbReference type="EMBL" id="KAK3096277.1"/>
    </source>
</evidence>
<evidence type="ECO:0000256" key="1">
    <source>
        <dbReference type="ARBA" id="ARBA00022801"/>
    </source>
</evidence>
<accession>A0AA88Y106</accession>
<dbReference type="SUPFAM" id="SSF55811">
    <property type="entry name" value="Nudix"/>
    <property type="match status" value="1"/>
</dbReference>